<dbReference type="AlphaFoldDB" id="A0AAD8BN03"/>
<reference evidence="2" key="2">
    <citation type="submission" date="2023-04" db="EMBL/GenBank/DDBJ databases">
        <authorList>
            <person name="Bu L."/>
            <person name="Lu L."/>
            <person name="Laidemitt M.R."/>
            <person name="Zhang S.M."/>
            <person name="Mutuku M."/>
            <person name="Mkoji G."/>
            <person name="Steinauer M."/>
            <person name="Loker E.S."/>
        </authorList>
    </citation>
    <scope>NUCLEOTIDE SEQUENCE</scope>
    <source>
        <strain evidence="2">KasaAsao</strain>
        <tissue evidence="2">Whole Snail</tissue>
    </source>
</reference>
<accession>A0AAD8BN03</accession>
<feature type="transmembrane region" description="Helical" evidence="1">
    <location>
        <begin position="58"/>
        <end position="77"/>
    </location>
</feature>
<keyword evidence="1" id="KW-0472">Membrane</keyword>
<keyword evidence="1" id="KW-0812">Transmembrane</keyword>
<evidence type="ECO:0000313" key="3">
    <source>
        <dbReference type="Proteomes" id="UP001233172"/>
    </source>
</evidence>
<reference evidence="2" key="1">
    <citation type="journal article" date="2023" name="PLoS Negl. Trop. Dis.">
        <title>A genome sequence for Biomphalaria pfeifferi, the major vector snail for the human-infecting parasite Schistosoma mansoni.</title>
        <authorList>
            <person name="Bu L."/>
            <person name="Lu L."/>
            <person name="Laidemitt M.R."/>
            <person name="Zhang S.M."/>
            <person name="Mutuku M."/>
            <person name="Mkoji G."/>
            <person name="Steinauer M."/>
            <person name="Loker E.S."/>
        </authorList>
    </citation>
    <scope>NUCLEOTIDE SEQUENCE</scope>
    <source>
        <strain evidence="2">KasaAsao</strain>
    </source>
</reference>
<evidence type="ECO:0000256" key="1">
    <source>
        <dbReference type="SAM" id="Phobius"/>
    </source>
</evidence>
<keyword evidence="3" id="KW-1185">Reference proteome</keyword>
<comment type="caution">
    <text evidence="2">The sequence shown here is derived from an EMBL/GenBank/DDBJ whole genome shotgun (WGS) entry which is preliminary data.</text>
</comment>
<protein>
    <submittedName>
        <fullName evidence="2">Gamma-aminobutyric acid type B receptor subunit 2</fullName>
    </submittedName>
</protein>
<name>A0AAD8BN03_BIOPF</name>
<keyword evidence="2" id="KW-0675">Receptor</keyword>
<organism evidence="2 3">
    <name type="scientific">Biomphalaria pfeifferi</name>
    <name type="common">Bloodfluke planorb</name>
    <name type="synonym">Freshwater snail</name>
    <dbReference type="NCBI Taxonomy" id="112525"/>
    <lineage>
        <taxon>Eukaryota</taxon>
        <taxon>Metazoa</taxon>
        <taxon>Spiralia</taxon>
        <taxon>Lophotrochozoa</taxon>
        <taxon>Mollusca</taxon>
        <taxon>Gastropoda</taxon>
        <taxon>Heterobranchia</taxon>
        <taxon>Euthyneura</taxon>
        <taxon>Panpulmonata</taxon>
        <taxon>Hygrophila</taxon>
        <taxon>Lymnaeoidea</taxon>
        <taxon>Planorbidae</taxon>
        <taxon>Biomphalaria</taxon>
    </lineage>
</organism>
<evidence type="ECO:0000313" key="2">
    <source>
        <dbReference type="EMBL" id="KAK0056694.1"/>
    </source>
</evidence>
<gene>
    <name evidence="2" type="ORF">Bpfe_013912</name>
</gene>
<dbReference type="Proteomes" id="UP001233172">
    <property type="component" value="Unassembled WGS sequence"/>
</dbReference>
<feature type="non-terminal residue" evidence="2">
    <location>
        <position position="1"/>
    </location>
</feature>
<sequence>KDGHDKYTAIGNCTKKNDTDSWSCFLNKSAIVWSQGKTPVDGVQQKIKLININCKYRYIFWGVSCLGIVLTLALLVFNVTKRKHRSVGLLYISVTDLLLLKCQQSQRKTTPRSDGRGC</sequence>
<keyword evidence="1" id="KW-1133">Transmembrane helix</keyword>
<dbReference type="EMBL" id="JASAOG010000060">
    <property type="protein sequence ID" value="KAK0056694.1"/>
    <property type="molecule type" value="Genomic_DNA"/>
</dbReference>
<proteinExistence type="predicted"/>